<dbReference type="PANTHER" id="PTHR12231">
    <property type="entry name" value="CTX-RELATED TYPE I TRANSMEMBRANE PROTEIN"/>
    <property type="match status" value="1"/>
</dbReference>
<keyword evidence="6" id="KW-0472">Membrane</keyword>
<keyword evidence="3" id="KW-0732">Signal</keyword>
<keyword evidence="5" id="KW-1133">Transmembrane helix</keyword>
<evidence type="ECO:0000256" key="8">
    <source>
        <dbReference type="ARBA" id="ARBA00023319"/>
    </source>
</evidence>
<sequence length="656" mass="70999">MIARLSESIWWHCTARLVGSNTALSYSWFKGDQPIIINSNTELFQNGTFHIREVRRVDSGSYHCRAQGGGEIAYSESATLSIAELSSLQSAQIVTKKDNLLRQIRLIARKSETVDLLTQMIIIGGKAAQFLSNSCHLYLFGTKLNMLYLNQTQCAMKWCNHSNQCCDMETQSTLNVAVVEHRHSGQYTCTASNPLLAGEMRLSDSATITLIGRPGFMTSPSPQVALVGSSVTFQCSTSGSPAATILWQNENEETISNSQRVLVSTNSLRITDVRLSDGGYYTCKAFNEYGENKASALLTVTDSFVPVAFTRTPVDQTVVVGGRVTFACEATGTPEPTLTWTKENGDLSIVSLRTDEPAPGWLRISNVEVSDSGLFMCTASNGLSTSSTSVQLTVQEGPYFLSEPVAITVREDEFAMLDCTAGGVPEPEISWTTPISSLGTLQTPSNPSSMIEVAGNGSLTISSVSREHAGRYTCSARNAMHVSREHAGRYTCSARNAIGSIHSDVTTVHEVAGNGSLTISNVRQEHSGYTCSARNAIGSVHSDVTITAHARPVITVAPQDMTVVEGDTVMLTCRASTTPPVIEVKWMYQSEQLFTNLKYEVFGNGNLRINNIEKPQEGTYSCQAENDVGSSEAASSYVTVQVPSPEVEVFPVEVTP</sequence>
<keyword evidence="7" id="KW-1015">Disulfide bond</keyword>
<dbReference type="EMBL" id="MRZV01000169">
    <property type="protein sequence ID" value="PIK56601.1"/>
    <property type="molecule type" value="Genomic_DNA"/>
</dbReference>
<organism evidence="10 11">
    <name type="scientific">Stichopus japonicus</name>
    <name type="common">Sea cucumber</name>
    <dbReference type="NCBI Taxonomy" id="307972"/>
    <lineage>
        <taxon>Eukaryota</taxon>
        <taxon>Metazoa</taxon>
        <taxon>Echinodermata</taxon>
        <taxon>Eleutherozoa</taxon>
        <taxon>Echinozoa</taxon>
        <taxon>Holothuroidea</taxon>
        <taxon>Aspidochirotacea</taxon>
        <taxon>Aspidochirotida</taxon>
        <taxon>Stichopodidae</taxon>
        <taxon>Apostichopus</taxon>
    </lineage>
</organism>
<dbReference type="STRING" id="307972.A0A2G8L8M1"/>
<feature type="domain" description="Ig-like" evidence="9">
    <location>
        <begin position="398"/>
        <end position="491"/>
    </location>
</feature>
<comment type="caution">
    <text evidence="10">The sequence shown here is derived from an EMBL/GenBank/DDBJ whole genome shotgun (WGS) entry which is preliminary data.</text>
</comment>
<name>A0A2G8L8M1_STIJA</name>
<dbReference type="Pfam" id="PF13927">
    <property type="entry name" value="Ig_3"/>
    <property type="match status" value="3"/>
</dbReference>
<dbReference type="PANTHER" id="PTHR12231:SF246">
    <property type="entry name" value="ROUNDABOUT 1, ISOFORM A-RELATED"/>
    <property type="match status" value="1"/>
</dbReference>
<keyword evidence="8" id="KW-0393">Immunoglobulin domain</keyword>
<dbReference type="PROSITE" id="PS50835">
    <property type="entry name" value="IG_LIKE"/>
    <property type="match status" value="6"/>
</dbReference>
<dbReference type="SMART" id="SM00408">
    <property type="entry name" value="IGc2"/>
    <property type="match status" value="6"/>
</dbReference>
<reference evidence="10 11" key="1">
    <citation type="journal article" date="2017" name="PLoS Biol.">
        <title>The sea cucumber genome provides insights into morphological evolution and visceral regeneration.</title>
        <authorList>
            <person name="Zhang X."/>
            <person name="Sun L."/>
            <person name="Yuan J."/>
            <person name="Sun Y."/>
            <person name="Gao Y."/>
            <person name="Zhang L."/>
            <person name="Li S."/>
            <person name="Dai H."/>
            <person name="Hamel J.F."/>
            <person name="Liu C."/>
            <person name="Yu Y."/>
            <person name="Liu S."/>
            <person name="Lin W."/>
            <person name="Guo K."/>
            <person name="Jin S."/>
            <person name="Xu P."/>
            <person name="Storey K.B."/>
            <person name="Huan P."/>
            <person name="Zhang T."/>
            <person name="Zhou Y."/>
            <person name="Zhang J."/>
            <person name="Lin C."/>
            <person name="Li X."/>
            <person name="Xing L."/>
            <person name="Huo D."/>
            <person name="Sun M."/>
            <person name="Wang L."/>
            <person name="Mercier A."/>
            <person name="Li F."/>
            <person name="Yang H."/>
            <person name="Xiang J."/>
        </authorList>
    </citation>
    <scope>NUCLEOTIDE SEQUENCE [LARGE SCALE GENOMIC DNA]</scope>
    <source>
        <strain evidence="10">Shaxun</strain>
        <tissue evidence="10">Muscle</tissue>
    </source>
</reference>
<dbReference type="GO" id="GO:0007399">
    <property type="term" value="P:nervous system development"/>
    <property type="evidence" value="ECO:0007669"/>
    <property type="project" value="UniProtKB-ARBA"/>
</dbReference>
<proteinExistence type="predicted"/>
<dbReference type="AlphaFoldDB" id="A0A2G8L8M1"/>
<feature type="domain" description="Ig-like" evidence="9">
    <location>
        <begin position="552"/>
        <end position="641"/>
    </location>
</feature>
<evidence type="ECO:0000256" key="2">
    <source>
        <dbReference type="ARBA" id="ARBA00022692"/>
    </source>
</evidence>
<dbReference type="InterPro" id="IPR013783">
    <property type="entry name" value="Ig-like_fold"/>
</dbReference>
<dbReference type="FunFam" id="2.60.40.10:FF:000008">
    <property type="entry name" value="roundabout homolog 2 isoform X2"/>
    <property type="match status" value="1"/>
</dbReference>
<dbReference type="InterPro" id="IPR003598">
    <property type="entry name" value="Ig_sub2"/>
</dbReference>
<comment type="subcellular location">
    <subcellularLocation>
        <location evidence="1">Membrane</location>
        <topology evidence="1">Single-pass membrane protein</topology>
    </subcellularLocation>
</comment>
<dbReference type="InterPro" id="IPR051170">
    <property type="entry name" value="Neural/epithelial_adhesion"/>
</dbReference>
<feature type="domain" description="Ig-like" evidence="9">
    <location>
        <begin position="125"/>
        <end position="209"/>
    </location>
</feature>
<dbReference type="FunFam" id="2.60.40.10:FF:000032">
    <property type="entry name" value="palladin isoform X1"/>
    <property type="match status" value="1"/>
</dbReference>
<dbReference type="FunFam" id="2.60.40.10:FF:000107">
    <property type="entry name" value="Myosin, light chain kinase a"/>
    <property type="match status" value="1"/>
</dbReference>
<dbReference type="Pfam" id="PF07679">
    <property type="entry name" value="I-set"/>
    <property type="match status" value="2"/>
</dbReference>
<dbReference type="GO" id="GO:0016020">
    <property type="term" value="C:membrane"/>
    <property type="evidence" value="ECO:0007669"/>
    <property type="project" value="UniProtKB-SubCell"/>
</dbReference>
<evidence type="ECO:0000259" key="9">
    <source>
        <dbReference type="PROSITE" id="PS50835"/>
    </source>
</evidence>
<dbReference type="Gene3D" id="2.60.40.10">
    <property type="entry name" value="Immunoglobulins"/>
    <property type="match status" value="6"/>
</dbReference>
<feature type="domain" description="Ig-like" evidence="9">
    <location>
        <begin position="1"/>
        <end position="81"/>
    </location>
</feature>
<evidence type="ECO:0000256" key="1">
    <source>
        <dbReference type="ARBA" id="ARBA00004167"/>
    </source>
</evidence>
<dbReference type="InterPro" id="IPR007110">
    <property type="entry name" value="Ig-like_dom"/>
</dbReference>
<keyword evidence="11" id="KW-1185">Reference proteome</keyword>
<dbReference type="InterPro" id="IPR036179">
    <property type="entry name" value="Ig-like_dom_sf"/>
</dbReference>
<feature type="domain" description="Ig-like" evidence="9">
    <location>
        <begin position="306"/>
        <end position="393"/>
    </location>
</feature>
<dbReference type="SMART" id="SM00409">
    <property type="entry name" value="IG"/>
    <property type="match status" value="5"/>
</dbReference>
<dbReference type="Proteomes" id="UP000230750">
    <property type="component" value="Unassembled WGS sequence"/>
</dbReference>
<evidence type="ECO:0000256" key="3">
    <source>
        <dbReference type="ARBA" id="ARBA00022729"/>
    </source>
</evidence>
<evidence type="ECO:0000313" key="10">
    <source>
        <dbReference type="EMBL" id="PIK56601.1"/>
    </source>
</evidence>
<dbReference type="InterPro" id="IPR003599">
    <property type="entry name" value="Ig_sub"/>
</dbReference>
<gene>
    <name evidence="10" type="ORF">BSL78_06457</name>
</gene>
<evidence type="ECO:0000313" key="11">
    <source>
        <dbReference type="Proteomes" id="UP000230750"/>
    </source>
</evidence>
<dbReference type="InterPro" id="IPR013098">
    <property type="entry name" value="Ig_I-set"/>
</dbReference>
<protein>
    <submittedName>
        <fullName evidence="10">Putative hemicentin-2</fullName>
    </submittedName>
</protein>
<dbReference type="CDD" id="cd00096">
    <property type="entry name" value="Ig"/>
    <property type="match status" value="1"/>
</dbReference>
<evidence type="ECO:0000256" key="6">
    <source>
        <dbReference type="ARBA" id="ARBA00023136"/>
    </source>
</evidence>
<feature type="domain" description="Ig-like" evidence="9">
    <location>
        <begin position="214"/>
        <end position="301"/>
    </location>
</feature>
<keyword evidence="4" id="KW-0677">Repeat</keyword>
<evidence type="ECO:0000256" key="5">
    <source>
        <dbReference type="ARBA" id="ARBA00022989"/>
    </source>
</evidence>
<evidence type="ECO:0000256" key="7">
    <source>
        <dbReference type="ARBA" id="ARBA00023157"/>
    </source>
</evidence>
<keyword evidence="2" id="KW-0812">Transmembrane</keyword>
<dbReference type="OrthoDB" id="5969272at2759"/>
<accession>A0A2G8L8M1</accession>
<evidence type="ECO:0000256" key="4">
    <source>
        <dbReference type="ARBA" id="ARBA00022737"/>
    </source>
</evidence>
<dbReference type="SUPFAM" id="SSF48726">
    <property type="entry name" value="Immunoglobulin"/>
    <property type="match status" value="6"/>
</dbReference>